<dbReference type="GeneID" id="14905292"/>
<organism evidence="1 2">
    <name type="scientific">Ichthyophthirius multifiliis</name>
    <name type="common">White spot disease agent</name>
    <name type="synonym">Ich</name>
    <dbReference type="NCBI Taxonomy" id="5932"/>
    <lineage>
        <taxon>Eukaryota</taxon>
        <taxon>Sar</taxon>
        <taxon>Alveolata</taxon>
        <taxon>Ciliophora</taxon>
        <taxon>Intramacronucleata</taxon>
        <taxon>Oligohymenophorea</taxon>
        <taxon>Hymenostomatida</taxon>
        <taxon>Ophryoglenina</taxon>
        <taxon>Ichthyophthirius</taxon>
    </lineage>
</organism>
<name>G0R016_ICHMU</name>
<dbReference type="InParanoid" id="G0R016"/>
<evidence type="ECO:0000313" key="2">
    <source>
        <dbReference type="Proteomes" id="UP000008983"/>
    </source>
</evidence>
<dbReference type="AlphaFoldDB" id="G0R016"/>
<protein>
    <submittedName>
        <fullName evidence="1">Uncharacterized protein</fullName>
    </submittedName>
</protein>
<reference evidence="1 2" key="1">
    <citation type="submission" date="2011-07" db="EMBL/GenBank/DDBJ databases">
        <authorList>
            <person name="Coyne R."/>
            <person name="Brami D."/>
            <person name="Johnson J."/>
            <person name="Hostetler J."/>
            <person name="Hannick L."/>
            <person name="Clark T."/>
            <person name="Cassidy-Hanley D."/>
            <person name="Inman J."/>
        </authorList>
    </citation>
    <scope>NUCLEOTIDE SEQUENCE [LARGE SCALE GENOMIC DNA]</scope>
    <source>
        <strain evidence="1 2">G5</strain>
    </source>
</reference>
<proteinExistence type="predicted"/>
<sequence length="51" mass="5968">MQGSFTFEDMETHELVEAIIDECLLRPDNDSVLLKYDPQNKQRIIIYPQGI</sequence>
<keyword evidence="2" id="KW-1185">Reference proteome</keyword>
<gene>
    <name evidence="1" type="ORF">IMG5_161150</name>
</gene>
<dbReference type="Proteomes" id="UP000008983">
    <property type="component" value="Unassembled WGS sequence"/>
</dbReference>
<evidence type="ECO:0000313" key="1">
    <source>
        <dbReference type="EMBL" id="EGR29199.1"/>
    </source>
</evidence>
<dbReference type="RefSeq" id="XP_004030435.1">
    <property type="nucleotide sequence ID" value="XM_004030387.1"/>
</dbReference>
<accession>G0R016</accession>
<dbReference type="EMBL" id="GL984174">
    <property type="protein sequence ID" value="EGR29199.1"/>
    <property type="molecule type" value="Genomic_DNA"/>
</dbReference>